<evidence type="ECO:0000256" key="1">
    <source>
        <dbReference type="ARBA" id="ARBA00006889"/>
    </source>
</evidence>
<proteinExistence type="inferred from homology"/>
<dbReference type="AlphaFoldDB" id="A0A3B4E5Q1"/>
<evidence type="ECO:0000313" key="5">
    <source>
        <dbReference type="Proteomes" id="UP001501920"/>
    </source>
</evidence>
<keyword evidence="2" id="KW-0732">Signal</keyword>
<name>A0A3B4E5Q1_PYGNA</name>
<dbReference type="PANTHER" id="PTHR11430:SF133">
    <property type="entry name" value="LIPOCALIN"/>
    <property type="match status" value="1"/>
</dbReference>
<dbReference type="GO" id="GO:0036094">
    <property type="term" value="F:small molecule binding"/>
    <property type="evidence" value="ECO:0007669"/>
    <property type="project" value="InterPro"/>
</dbReference>
<organism evidence="4 5">
    <name type="scientific">Pygocentrus nattereri</name>
    <name type="common">Red-bellied piranha</name>
    <dbReference type="NCBI Taxonomy" id="42514"/>
    <lineage>
        <taxon>Eukaryota</taxon>
        <taxon>Metazoa</taxon>
        <taxon>Chordata</taxon>
        <taxon>Craniata</taxon>
        <taxon>Vertebrata</taxon>
        <taxon>Euteleostomi</taxon>
        <taxon>Actinopterygii</taxon>
        <taxon>Neopterygii</taxon>
        <taxon>Teleostei</taxon>
        <taxon>Ostariophysi</taxon>
        <taxon>Characiformes</taxon>
        <taxon>Characoidei</taxon>
        <taxon>Pygocentrus</taxon>
    </lineage>
</organism>
<sequence>TVMLRFVAFLLCVTAACADFMPKIGFKLYEVKNRWNEVQILTSHTMSMKMGLALLEPTSDGDLDLGLFFSNLENLQNAHFIITYVGCKRMFFYSLSGWGNDNDMRMVDVKPDEFVLVHTIKTKGEGEVLNHLYGHTKDLSPDLKKRFQEFSLETGLKHENIILPPNGNISHIGTFADLF</sequence>
<dbReference type="InterPro" id="IPR012674">
    <property type="entry name" value="Calycin"/>
</dbReference>
<dbReference type="Proteomes" id="UP001501920">
    <property type="component" value="Chromosome 24"/>
</dbReference>
<reference evidence="4" key="3">
    <citation type="submission" date="2025-09" db="UniProtKB">
        <authorList>
            <consortium name="Ensembl"/>
        </authorList>
    </citation>
    <scope>IDENTIFICATION</scope>
</reference>
<reference evidence="4 5" key="1">
    <citation type="submission" date="2020-10" db="EMBL/GenBank/DDBJ databases">
        <title>Pygocentrus nattereri (red-bellied piranha) genome, fPygNat1, primary haplotype.</title>
        <authorList>
            <person name="Myers G."/>
            <person name="Meyer A."/>
            <person name="Karagic N."/>
            <person name="Pippel M."/>
            <person name="Winkler S."/>
            <person name="Tracey A."/>
            <person name="Wood J."/>
            <person name="Formenti G."/>
            <person name="Howe K."/>
            <person name="Fedrigo O."/>
            <person name="Jarvis E.D."/>
        </authorList>
    </citation>
    <scope>NUCLEOTIDE SEQUENCE [LARGE SCALE GENOMIC DNA]</scope>
</reference>
<dbReference type="GeneTree" id="ENSGT01010000223723"/>
<reference evidence="4" key="2">
    <citation type="submission" date="2025-08" db="UniProtKB">
        <authorList>
            <consortium name="Ensembl"/>
        </authorList>
    </citation>
    <scope>IDENTIFICATION</scope>
</reference>
<dbReference type="PANTHER" id="PTHR11430">
    <property type="entry name" value="LIPOCALIN"/>
    <property type="match status" value="1"/>
</dbReference>
<evidence type="ECO:0000313" key="4">
    <source>
        <dbReference type="Ensembl" id="ENSPNAP00000030651.2"/>
    </source>
</evidence>
<dbReference type="OMA" id="EYAIFHT"/>
<dbReference type="Gene3D" id="2.40.128.20">
    <property type="match status" value="1"/>
</dbReference>
<dbReference type="PRINTS" id="PR01254">
    <property type="entry name" value="PGNDSYNTHASE"/>
</dbReference>
<evidence type="ECO:0000256" key="2">
    <source>
        <dbReference type="SAM" id="SignalP"/>
    </source>
</evidence>
<dbReference type="Pfam" id="PF00061">
    <property type="entry name" value="Lipocalin"/>
    <property type="match status" value="1"/>
</dbReference>
<keyword evidence="5" id="KW-1185">Reference proteome</keyword>
<dbReference type="SUPFAM" id="SSF50814">
    <property type="entry name" value="Lipocalins"/>
    <property type="match status" value="1"/>
</dbReference>
<dbReference type="InterPro" id="IPR002345">
    <property type="entry name" value="Lipocalin"/>
</dbReference>
<feature type="signal peptide" evidence="2">
    <location>
        <begin position="1"/>
        <end position="18"/>
    </location>
</feature>
<dbReference type="Ensembl" id="ENSPNAT00000018907.2">
    <property type="protein sequence ID" value="ENSPNAP00000030651.2"/>
    <property type="gene ID" value="ENSPNAG00000017589.2"/>
</dbReference>
<accession>A0A3B4E5Q1</accession>
<feature type="domain" description="Lipocalin/cytosolic fatty-acid binding" evidence="3">
    <location>
        <begin position="93"/>
        <end position="164"/>
    </location>
</feature>
<comment type="similarity">
    <text evidence="1">Belongs to the calycin superfamily. Lipocalin family.</text>
</comment>
<feature type="chain" id="PRO_5043613186" description="Lipocalin/cytosolic fatty-acid binding domain-containing protein" evidence="2">
    <location>
        <begin position="19"/>
        <end position="179"/>
    </location>
</feature>
<evidence type="ECO:0000259" key="3">
    <source>
        <dbReference type="Pfam" id="PF00061"/>
    </source>
</evidence>
<protein>
    <recommendedName>
        <fullName evidence="3">Lipocalin/cytosolic fatty-acid binding domain-containing protein</fullName>
    </recommendedName>
</protein>
<dbReference type="InterPro" id="IPR000566">
    <property type="entry name" value="Lipocln_cytosolic_FA-bd_dom"/>
</dbReference>